<evidence type="ECO:0000256" key="4">
    <source>
        <dbReference type="ARBA" id="ARBA00022989"/>
    </source>
</evidence>
<accession>A0A6A4K183</accession>
<dbReference type="Proteomes" id="UP000466442">
    <property type="component" value="Unassembled WGS sequence"/>
</dbReference>
<feature type="transmembrane region" description="Helical" evidence="6">
    <location>
        <begin position="199"/>
        <end position="218"/>
    </location>
</feature>
<evidence type="ECO:0000256" key="6">
    <source>
        <dbReference type="RuleBase" id="RU363108"/>
    </source>
</evidence>
<protein>
    <recommendedName>
        <fullName evidence="6">Gustatory receptor</fullName>
    </recommendedName>
</protein>
<comment type="caution">
    <text evidence="6">Lacks conserved residue(s) required for the propagation of feature annotation.</text>
</comment>
<comment type="function">
    <text evidence="6">Gustatory receptor which mediates acceptance or avoidance behavior, depending on its substrates.</text>
</comment>
<sequence>MLTAVRLFTDSFALFPLISLLKKRNIMRNFLWEIRNVDFDFIRVGIIKRSKRGIKTCILSIILLMLSFGFMMRGEGLHGQVFIEISVFCGNISTMGAMTVVQESLREITDRMFTVNIVTKNAAIRLPLTYKDLRKLDALANISSKLRRAATTLKGVLSAHMFFGSATLFLRFLVMAYLTTRLIGYGIDPKMLLHLAREYFMVVYIIATMVFPCCQATKASHQIYEKLYEMCIDDETETLVQNERLKLHLYTRGQVEFSAYGVFKLDLPLLHGIAAAVASYVVILLQLQQQKP</sequence>
<organism evidence="7 8">
    <name type="scientific">Apolygus lucorum</name>
    <name type="common">Small green plant bug</name>
    <name type="synonym">Lygocoris lucorum</name>
    <dbReference type="NCBI Taxonomy" id="248454"/>
    <lineage>
        <taxon>Eukaryota</taxon>
        <taxon>Metazoa</taxon>
        <taxon>Ecdysozoa</taxon>
        <taxon>Arthropoda</taxon>
        <taxon>Hexapoda</taxon>
        <taxon>Insecta</taxon>
        <taxon>Pterygota</taxon>
        <taxon>Neoptera</taxon>
        <taxon>Paraneoptera</taxon>
        <taxon>Hemiptera</taxon>
        <taxon>Heteroptera</taxon>
        <taxon>Panheteroptera</taxon>
        <taxon>Cimicomorpha</taxon>
        <taxon>Miridae</taxon>
        <taxon>Mirini</taxon>
        <taxon>Apolygus</taxon>
    </lineage>
</organism>
<dbReference type="EMBL" id="WIXP02000007">
    <property type="protein sequence ID" value="KAF6207884.1"/>
    <property type="molecule type" value="Genomic_DNA"/>
</dbReference>
<dbReference type="GO" id="GO:0005886">
    <property type="term" value="C:plasma membrane"/>
    <property type="evidence" value="ECO:0007669"/>
    <property type="project" value="UniProtKB-SubCell"/>
</dbReference>
<dbReference type="AlphaFoldDB" id="A0A6A4K183"/>
<dbReference type="InterPro" id="IPR013604">
    <property type="entry name" value="7TM_chemorcpt"/>
</dbReference>
<keyword evidence="2 6" id="KW-1003">Cell membrane</keyword>
<gene>
    <name evidence="7" type="ORF">GE061_016333</name>
</gene>
<comment type="subcellular location">
    <subcellularLocation>
        <location evidence="1 6">Cell membrane</location>
        <topology evidence="1 6">Multi-pass membrane protein</topology>
    </subcellularLocation>
</comment>
<keyword evidence="6" id="KW-0675">Receptor</keyword>
<keyword evidence="8" id="KW-1185">Reference proteome</keyword>
<dbReference type="GO" id="GO:0007165">
    <property type="term" value="P:signal transduction"/>
    <property type="evidence" value="ECO:0007669"/>
    <property type="project" value="UniProtKB-KW"/>
</dbReference>
<proteinExistence type="inferred from homology"/>
<feature type="transmembrane region" description="Helical" evidence="6">
    <location>
        <begin position="157"/>
        <end position="178"/>
    </location>
</feature>
<evidence type="ECO:0000256" key="2">
    <source>
        <dbReference type="ARBA" id="ARBA00022475"/>
    </source>
</evidence>
<evidence type="ECO:0000256" key="5">
    <source>
        <dbReference type="ARBA" id="ARBA00023136"/>
    </source>
</evidence>
<keyword evidence="3 6" id="KW-0812">Transmembrane</keyword>
<dbReference type="GO" id="GO:0050909">
    <property type="term" value="P:sensory perception of taste"/>
    <property type="evidence" value="ECO:0007669"/>
    <property type="project" value="InterPro"/>
</dbReference>
<dbReference type="OrthoDB" id="6616820at2759"/>
<dbReference type="Pfam" id="PF08395">
    <property type="entry name" value="7tm_7"/>
    <property type="match status" value="1"/>
</dbReference>
<feature type="transmembrane region" description="Helical" evidence="6">
    <location>
        <begin position="53"/>
        <end position="72"/>
    </location>
</feature>
<name>A0A6A4K183_APOLU</name>
<evidence type="ECO:0000256" key="3">
    <source>
        <dbReference type="ARBA" id="ARBA00022692"/>
    </source>
</evidence>
<reference evidence="7" key="1">
    <citation type="journal article" date="2021" name="Mol. Ecol. Resour.">
        <title>Apolygus lucorum genome provides insights into omnivorousness and mesophyll feeding.</title>
        <authorList>
            <person name="Liu Y."/>
            <person name="Liu H."/>
            <person name="Wang H."/>
            <person name="Huang T."/>
            <person name="Liu B."/>
            <person name="Yang B."/>
            <person name="Yin L."/>
            <person name="Li B."/>
            <person name="Zhang Y."/>
            <person name="Zhang S."/>
            <person name="Jiang F."/>
            <person name="Zhang X."/>
            <person name="Ren Y."/>
            <person name="Wang B."/>
            <person name="Wang S."/>
            <person name="Lu Y."/>
            <person name="Wu K."/>
            <person name="Fan W."/>
            <person name="Wang G."/>
        </authorList>
    </citation>
    <scope>NUCLEOTIDE SEQUENCE</scope>
    <source>
        <strain evidence="7">12Hb</strain>
    </source>
</reference>
<comment type="similarity">
    <text evidence="6">Belongs to the insect chemoreceptor superfamily. Gustatory receptor (GR) family.</text>
</comment>
<evidence type="ECO:0000256" key="1">
    <source>
        <dbReference type="ARBA" id="ARBA00004651"/>
    </source>
</evidence>
<keyword evidence="5 6" id="KW-0472">Membrane</keyword>
<keyword evidence="6" id="KW-0807">Transducer</keyword>
<comment type="caution">
    <text evidence="7">The sequence shown here is derived from an EMBL/GenBank/DDBJ whole genome shotgun (WGS) entry which is preliminary data.</text>
</comment>
<evidence type="ECO:0000313" key="8">
    <source>
        <dbReference type="Proteomes" id="UP000466442"/>
    </source>
</evidence>
<feature type="transmembrane region" description="Helical" evidence="6">
    <location>
        <begin position="269"/>
        <end position="287"/>
    </location>
</feature>
<keyword evidence="4 6" id="KW-1133">Transmembrane helix</keyword>
<evidence type="ECO:0000313" key="7">
    <source>
        <dbReference type="EMBL" id="KAF6207884.1"/>
    </source>
</evidence>